<feature type="non-terminal residue" evidence="1">
    <location>
        <position position="122"/>
    </location>
</feature>
<name>A0A8T1TY39_9STRA</name>
<protein>
    <submittedName>
        <fullName evidence="1">Uncharacterized protein</fullName>
    </submittedName>
</protein>
<organism evidence="1 2">
    <name type="scientific">Phytophthora cactorum</name>
    <dbReference type="NCBI Taxonomy" id="29920"/>
    <lineage>
        <taxon>Eukaryota</taxon>
        <taxon>Sar</taxon>
        <taxon>Stramenopiles</taxon>
        <taxon>Oomycota</taxon>
        <taxon>Peronosporomycetes</taxon>
        <taxon>Peronosporales</taxon>
        <taxon>Peronosporaceae</taxon>
        <taxon>Phytophthora</taxon>
    </lineage>
</organism>
<reference evidence="1" key="1">
    <citation type="submission" date="2021-01" db="EMBL/GenBank/DDBJ databases">
        <title>Phytophthora aleatoria, a newly-described species from Pinus radiata is distinct from Phytophthora cactorum isolates based on comparative genomics.</title>
        <authorList>
            <person name="Mcdougal R."/>
            <person name="Panda P."/>
            <person name="Williams N."/>
            <person name="Studholme D.J."/>
        </authorList>
    </citation>
    <scope>NUCLEOTIDE SEQUENCE</scope>
    <source>
        <strain evidence="1">NZFS 3830</strain>
    </source>
</reference>
<dbReference type="AlphaFoldDB" id="A0A8T1TY39"/>
<sequence>FIDINDDGIADVVLSPACNRRFRALLKCGVESASRRGRVAVGRLSVIRWIISIKPHCSLHRFACFCRYYSTSPTTENEDGEEEEGSFIEQLQKRRHLAVKETNVSRTTFGQERHVFSRSPWR</sequence>
<evidence type="ECO:0000313" key="2">
    <source>
        <dbReference type="Proteomes" id="UP000688947"/>
    </source>
</evidence>
<evidence type="ECO:0000313" key="1">
    <source>
        <dbReference type="EMBL" id="KAG6950389.1"/>
    </source>
</evidence>
<gene>
    <name evidence="1" type="ORF">JG687_00014288</name>
</gene>
<dbReference type="EMBL" id="JAENGZ010001137">
    <property type="protein sequence ID" value="KAG6950389.1"/>
    <property type="molecule type" value="Genomic_DNA"/>
</dbReference>
<comment type="caution">
    <text evidence="1">The sequence shown here is derived from an EMBL/GenBank/DDBJ whole genome shotgun (WGS) entry which is preliminary data.</text>
</comment>
<accession>A0A8T1TY39</accession>
<proteinExistence type="predicted"/>
<dbReference type="Proteomes" id="UP000688947">
    <property type="component" value="Unassembled WGS sequence"/>
</dbReference>